<evidence type="ECO:0000313" key="2">
    <source>
        <dbReference type="Proteomes" id="UP000215137"/>
    </source>
</evidence>
<gene>
    <name evidence="1" type="ORF">CKF48_15095</name>
</gene>
<protein>
    <submittedName>
        <fullName evidence="1">ABC transporter</fullName>
    </submittedName>
</protein>
<dbReference type="Proteomes" id="UP000215137">
    <property type="component" value="Chromosome"/>
</dbReference>
<accession>A0A248TJX0</accession>
<dbReference type="InterPro" id="IPR021525">
    <property type="entry name" value="DUF3189"/>
</dbReference>
<dbReference type="EMBL" id="CP022983">
    <property type="protein sequence ID" value="ASV68514.1"/>
    <property type="molecule type" value="Genomic_DNA"/>
</dbReference>
<sequence>MDMKEKIIYIYHDFGGTHTTSLAAAYHLNILSDTNLIPSKEEILSVPYFNKLKKKDAGEFIYHGIDSDGNTVYTIGRRSSKLTVKSLYNFSELLSLQHQTMNKKIIFSNTSPVVPLAMTLGGFFSRGLGIDSIGVPLLIKGAQRCSENIFQLVMETKKVAKESNQLIVKIENKKYQA</sequence>
<dbReference type="Pfam" id="PF11385">
    <property type="entry name" value="DUF3189"/>
    <property type="match status" value="1"/>
</dbReference>
<dbReference type="KEGG" id="bko:CKF48_15095"/>
<organism evidence="1 2">
    <name type="scientific">Cytobacillus kochii</name>
    <dbReference type="NCBI Taxonomy" id="859143"/>
    <lineage>
        <taxon>Bacteria</taxon>
        <taxon>Bacillati</taxon>
        <taxon>Bacillota</taxon>
        <taxon>Bacilli</taxon>
        <taxon>Bacillales</taxon>
        <taxon>Bacillaceae</taxon>
        <taxon>Cytobacillus</taxon>
    </lineage>
</organism>
<keyword evidence="2" id="KW-1185">Reference proteome</keyword>
<dbReference type="AlphaFoldDB" id="A0A248TJX0"/>
<dbReference type="OrthoDB" id="1680616at2"/>
<evidence type="ECO:0000313" key="1">
    <source>
        <dbReference type="EMBL" id="ASV68514.1"/>
    </source>
</evidence>
<name>A0A248TJX0_9BACI</name>
<reference evidence="1 2" key="1">
    <citation type="submission" date="2017-08" db="EMBL/GenBank/DDBJ databases">
        <title>Complete Genome Sequence of Bacillus kochii Oregon-R-modENCODE STRAIN BDGP4, isolated from Drosophila melanogaster gut.</title>
        <authorList>
            <person name="Wan K.H."/>
            <person name="Yu C."/>
            <person name="Park S."/>
            <person name="Hammonds A.S."/>
            <person name="Booth B.W."/>
            <person name="Celniker S.E."/>
        </authorList>
    </citation>
    <scope>NUCLEOTIDE SEQUENCE [LARGE SCALE GENOMIC DNA]</scope>
    <source>
        <strain evidence="1 2">BDGP4</strain>
    </source>
</reference>
<proteinExistence type="predicted"/>